<comment type="similarity">
    <text evidence="1">Belongs to the glycosyltransferase 2 family.</text>
</comment>
<keyword evidence="5" id="KW-0812">Transmembrane</keyword>
<evidence type="ECO:0000259" key="6">
    <source>
        <dbReference type="Pfam" id="PF00535"/>
    </source>
</evidence>
<dbReference type="Pfam" id="PF00535">
    <property type="entry name" value="Glycos_transf_2"/>
    <property type="match status" value="1"/>
</dbReference>
<dbReference type="Proteomes" id="UP001220456">
    <property type="component" value="Unassembled WGS sequence"/>
</dbReference>
<protein>
    <submittedName>
        <fullName evidence="7">Glycosyltransferase family 2 protein</fullName>
    </submittedName>
</protein>
<keyword evidence="3" id="KW-0808">Transferase</keyword>
<evidence type="ECO:0000256" key="4">
    <source>
        <dbReference type="SAM" id="MobiDB-lite"/>
    </source>
</evidence>
<feature type="region of interest" description="Disordered" evidence="4">
    <location>
        <begin position="1"/>
        <end position="26"/>
    </location>
</feature>
<gene>
    <name evidence="7" type="ORF">P4U43_14185</name>
</gene>
<sequence length="391" mass="43963">MSIALAREHTLAASRPKRSREHTLAVPRPKRSRVIALIPAHNEEVLIIQAVQGLLQQSFRPNEIIVVADNCTDRTVELLRNAQLPSVSVFETTGNSAKKAGALNQALAELLPELHDDDTVLVQDADSILDSRFISSAQRHIKADPTLGAVGGTFRAVRAELGTPRLERFLIHLQDNEYARYARDVRRLKGKCLVVTGTAAMFRTSTLRRISHARLNGELPAGDGSGGIYDTTVLTEDNELSFAVMTVGMKLLAPRDCLLVTDAMKTWRELWLQRLRWKRGAVENCFQYGLTRVTAGYWGRQLLSLAGILVTLAYLGSLMWSLIAMGGISIHPFWLAITGIFVLERFITLKDKGWTHRILATTLYELPYDFFLQIVHARAYFDVMRRSERKW</sequence>
<dbReference type="RefSeq" id="WP_277359310.1">
    <property type="nucleotide sequence ID" value="NZ_JAROKN010000049.1"/>
</dbReference>
<keyword evidence="8" id="KW-1185">Reference proteome</keyword>
<name>A0ABT6CXX5_9MICC</name>
<accession>A0ABT6CXX5</accession>
<feature type="transmembrane region" description="Helical" evidence="5">
    <location>
        <begin position="302"/>
        <end position="323"/>
    </location>
</feature>
<keyword evidence="5" id="KW-0472">Membrane</keyword>
<keyword evidence="5" id="KW-1133">Transmembrane helix</keyword>
<evidence type="ECO:0000256" key="2">
    <source>
        <dbReference type="ARBA" id="ARBA00022676"/>
    </source>
</evidence>
<keyword evidence="2" id="KW-0328">Glycosyltransferase</keyword>
<evidence type="ECO:0000256" key="3">
    <source>
        <dbReference type="ARBA" id="ARBA00022679"/>
    </source>
</evidence>
<evidence type="ECO:0000256" key="5">
    <source>
        <dbReference type="SAM" id="Phobius"/>
    </source>
</evidence>
<dbReference type="EMBL" id="JAROKN010000049">
    <property type="protein sequence ID" value="MDF9278935.1"/>
    <property type="molecule type" value="Genomic_DNA"/>
</dbReference>
<dbReference type="InterPro" id="IPR029044">
    <property type="entry name" value="Nucleotide-diphossugar_trans"/>
</dbReference>
<feature type="domain" description="Glycosyltransferase 2-like" evidence="6">
    <location>
        <begin position="37"/>
        <end position="209"/>
    </location>
</feature>
<dbReference type="PANTHER" id="PTHR43630">
    <property type="entry name" value="POLY-BETA-1,6-N-ACETYL-D-GLUCOSAMINE SYNTHASE"/>
    <property type="match status" value="1"/>
</dbReference>
<dbReference type="CDD" id="cd06423">
    <property type="entry name" value="CESA_like"/>
    <property type="match status" value="1"/>
</dbReference>
<dbReference type="SUPFAM" id="SSF53448">
    <property type="entry name" value="Nucleotide-diphospho-sugar transferases"/>
    <property type="match status" value="1"/>
</dbReference>
<dbReference type="Gene3D" id="3.90.550.10">
    <property type="entry name" value="Spore Coat Polysaccharide Biosynthesis Protein SpsA, Chain A"/>
    <property type="match status" value="1"/>
</dbReference>
<feature type="compositionally biased region" description="Basic and acidic residues" evidence="4">
    <location>
        <begin position="1"/>
        <end position="10"/>
    </location>
</feature>
<dbReference type="InterPro" id="IPR001173">
    <property type="entry name" value="Glyco_trans_2-like"/>
</dbReference>
<feature type="transmembrane region" description="Helical" evidence="5">
    <location>
        <begin position="329"/>
        <end position="347"/>
    </location>
</feature>
<evidence type="ECO:0000313" key="8">
    <source>
        <dbReference type="Proteomes" id="UP001220456"/>
    </source>
</evidence>
<reference evidence="7 8" key="1">
    <citation type="journal article" date="2023" name="Int. J. Syst. Evol. Microbiol.">
        <title>Arthrobacter vasquezii sp. nov., isolated from a soil sample from Union Glacier, Antarctica.</title>
        <authorList>
            <person name="Valenzuela-Ibaceta F."/>
            <person name="Carrasco V."/>
            <person name="Lagos-Moraga S."/>
            <person name="Dietz-Vargas C."/>
            <person name="Navarro C.A."/>
            <person name="Perez-Donoso J.M."/>
        </authorList>
    </citation>
    <scope>NUCLEOTIDE SEQUENCE [LARGE SCALE GENOMIC DNA]</scope>
    <source>
        <strain evidence="7 8">EH-1B-1</strain>
    </source>
</reference>
<organism evidence="7 8">
    <name type="scientific">Arthrobacter vasquezii</name>
    <dbReference type="NCBI Taxonomy" id="2977629"/>
    <lineage>
        <taxon>Bacteria</taxon>
        <taxon>Bacillati</taxon>
        <taxon>Actinomycetota</taxon>
        <taxon>Actinomycetes</taxon>
        <taxon>Micrococcales</taxon>
        <taxon>Micrococcaceae</taxon>
        <taxon>Arthrobacter</taxon>
    </lineage>
</organism>
<comment type="caution">
    <text evidence="7">The sequence shown here is derived from an EMBL/GenBank/DDBJ whole genome shotgun (WGS) entry which is preliminary data.</text>
</comment>
<proteinExistence type="inferred from homology"/>
<dbReference type="PANTHER" id="PTHR43630:SF1">
    <property type="entry name" value="POLY-BETA-1,6-N-ACETYL-D-GLUCOSAMINE SYNTHASE"/>
    <property type="match status" value="1"/>
</dbReference>
<evidence type="ECO:0000256" key="1">
    <source>
        <dbReference type="ARBA" id="ARBA00006739"/>
    </source>
</evidence>
<evidence type="ECO:0000313" key="7">
    <source>
        <dbReference type="EMBL" id="MDF9278935.1"/>
    </source>
</evidence>